<feature type="transmembrane region" description="Helical" evidence="1">
    <location>
        <begin position="519"/>
        <end position="537"/>
    </location>
</feature>
<keyword evidence="1" id="KW-0472">Membrane</keyword>
<dbReference type="OrthoDB" id="2659138at2"/>
<feature type="transmembrane region" description="Helical" evidence="1">
    <location>
        <begin position="265"/>
        <end position="284"/>
    </location>
</feature>
<feature type="transmembrane region" description="Helical" evidence="1">
    <location>
        <begin position="93"/>
        <end position="115"/>
    </location>
</feature>
<keyword evidence="3" id="KW-1185">Reference proteome</keyword>
<feature type="transmembrane region" description="Helical" evidence="1">
    <location>
        <begin position="346"/>
        <end position="365"/>
    </location>
</feature>
<evidence type="ECO:0000313" key="2">
    <source>
        <dbReference type="EMBL" id="KMY52059.1"/>
    </source>
</evidence>
<feature type="transmembrane region" description="Helical" evidence="1">
    <location>
        <begin position="239"/>
        <end position="258"/>
    </location>
</feature>
<feature type="transmembrane region" description="Helical" evidence="1">
    <location>
        <begin position="166"/>
        <end position="192"/>
    </location>
</feature>
<evidence type="ECO:0000313" key="3">
    <source>
        <dbReference type="Proteomes" id="UP000037146"/>
    </source>
</evidence>
<feature type="transmembrane region" description="Helical" evidence="1">
    <location>
        <begin position="494"/>
        <end position="512"/>
    </location>
</feature>
<dbReference type="EMBL" id="LFZW01000001">
    <property type="protein sequence ID" value="KMY52059.1"/>
    <property type="molecule type" value="Genomic_DNA"/>
</dbReference>
<feature type="transmembrane region" description="Helical" evidence="1">
    <location>
        <begin position="136"/>
        <end position="160"/>
    </location>
</feature>
<feature type="transmembrane region" description="Helical" evidence="1">
    <location>
        <begin position="428"/>
        <end position="448"/>
    </location>
</feature>
<feature type="transmembrane region" description="Helical" evidence="1">
    <location>
        <begin position="455"/>
        <end position="474"/>
    </location>
</feature>
<evidence type="ECO:0000256" key="1">
    <source>
        <dbReference type="SAM" id="Phobius"/>
    </source>
</evidence>
<feature type="transmembrane region" description="Helical" evidence="1">
    <location>
        <begin position="204"/>
        <end position="227"/>
    </location>
</feature>
<keyword evidence="1" id="KW-0812">Transmembrane</keyword>
<keyword evidence="1" id="KW-1133">Transmembrane helix</keyword>
<gene>
    <name evidence="2" type="ORF">AC625_23180</name>
</gene>
<dbReference type="Proteomes" id="UP000037146">
    <property type="component" value="Unassembled WGS sequence"/>
</dbReference>
<dbReference type="PATRIC" id="fig|1679170.3.peg.5195"/>
<protein>
    <submittedName>
        <fullName evidence="2">Membrane protein</fullName>
    </submittedName>
</protein>
<dbReference type="STRING" id="1679170.AC625_23180"/>
<comment type="caution">
    <text evidence="2">The sequence shown here is derived from an EMBL/GenBank/DDBJ whole genome shotgun (WGS) entry which is preliminary data.</text>
</comment>
<reference evidence="3" key="1">
    <citation type="submission" date="2015-07" db="EMBL/GenBank/DDBJ databases">
        <title>Genome sequencing project for genomic taxonomy and phylogenomics of Bacillus-like bacteria.</title>
        <authorList>
            <person name="Liu B."/>
            <person name="Wang J."/>
            <person name="Zhu Y."/>
            <person name="Liu G."/>
            <person name="Chen Q."/>
            <person name="Chen Z."/>
            <person name="Lan J."/>
            <person name="Che J."/>
            <person name="Ge C."/>
            <person name="Shi H."/>
            <person name="Pan Z."/>
            <person name="Liu X."/>
        </authorList>
    </citation>
    <scope>NUCLEOTIDE SEQUENCE [LARGE SCALE GENOMIC DNA]</scope>
    <source>
        <strain evidence="3">FJAT-27997</strain>
    </source>
</reference>
<proteinExistence type="predicted"/>
<sequence>MKDFKILLLLDRLRWLFAKFGIDYPIMRKILQVKLLMDSRKAPAIIGQRNKKKQRNDSNQFIQSLWIYLIIGCFMIIFIVFGDHFLFQMSLYFGVLMFMVMMSVVSDFSTVLLDTRDKGMILTKPVNSRTLGLAKAIHVTIYMFYLTIAFSGPALIVSLFKHGFLFFILFIIELIFVNILIVVLTALLYMFVLRFFDGEKLKDVINYFQIMLSLGMAIGYQVLVRVFEFVDLEIVFNLSWWHYLIIPIWYGAAFEYVMNGMDRMYLMLTLFSIAVPILAIFYYLKLLPTFEHNLQKLSSVQIPKRKSTKSLFSRGGKWICQSREERIFYQFAHKMMKNEREFKLKVYPILGMSIVIPFIILFSFLRESNLSEITANNSYIIIYFSGLMIPTLVLMVQHSSNYKGAWIYKVAPLGDLSALKTGTLKAVLMNYVVPTMLFEGVLFTILYGGRIIPDLFAVLLAFSFLTVLCFQLFTPSLPFSEPMDTVQQSQGVKTFLSLILIVLLMGVHYLAIRLWDYGVYMYLIVLFFANALMWRKIN</sequence>
<feature type="transmembrane region" description="Helical" evidence="1">
    <location>
        <begin position="377"/>
        <end position="396"/>
    </location>
</feature>
<dbReference type="RefSeq" id="WP_049683416.1">
    <property type="nucleotide sequence ID" value="NZ_LFZW01000001.1"/>
</dbReference>
<accession>A0A0K9GZB2</accession>
<organism evidence="2 3">
    <name type="scientific">Peribacillus loiseleuriae</name>
    <dbReference type="NCBI Taxonomy" id="1679170"/>
    <lineage>
        <taxon>Bacteria</taxon>
        <taxon>Bacillati</taxon>
        <taxon>Bacillota</taxon>
        <taxon>Bacilli</taxon>
        <taxon>Bacillales</taxon>
        <taxon>Bacillaceae</taxon>
        <taxon>Peribacillus</taxon>
    </lineage>
</organism>
<dbReference type="AlphaFoldDB" id="A0A0K9GZB2"/>
<name>A0A0K9GZB2_9BACI</name>
<feature type="transmembrane region" description="Helical" evidence="1">
    <location>
        <begin position="61"/>
        <end position="81"/>
    </location>
</feature>